<name>A0A212JHN0_9BACT</name>
<dbReference type="RefSeq" id="WP_296940983.1">
    <property type="nucleotide sequence ID" value="NZ_LT599032.1"/>
</dbReference>
<dbReference type="EMBL" id="FLUM01000001">
    <property type="protein sequence ID" value="SBV98755.1"/>
    <property type="molecule type" value="Genomic_DNA"/>
</dbReference>
<reference evidence="1" key="1">
    <citation type="submission" date="2016-04" db="EMBL/GenBank/DDBJ databases">
        <authorList>
            <person name="Evans L.H."/>
            <person name="Alamgir A."/>
            <person name="Owens N."/>
            <person name="Weber N.D."/>
            <person name="Virtaneva K."/>
            <person name="Barbian K."/>
            <person name="Babar A."/>
            <person name="Rosenke K."/>
        </authorList>
    </citation>
    <scope>NUCLEOTIDE SEQUENCE</scope>
    <source>
        <strain evidence="1">86-1</strain>
    </source>
</reference>
<protein>
    <recommendedName>
        <fullName evidence="2">Type II toxin-antitoxin system RelE/ParE family toxin</fullName>
    </recommendedName>
</protein>
<gene>
    <name evidence="1" type="ORF">KL86DYS1_12257</name>
</gene>
<sequence length="105" mass="12999">MKVVYHRNVAEYLNELVDILYDKEYFGFKEFAYDYVDWIFEQIELSIHRKVKKQAPRHFEKYSQGLSYVVYKRNSNTSWYVFFLKQEDTYLIFYIGNNHNCAQYF</sequence>
<organism evidence="1">
    <name type="scientific">uncultured Dysgonomonas sp</name>
    <dbReference type="NCBI Taxonomy" id="206096"/>
    <lineage>
        <taxon>Bacteria</taxon>
        <taxon>Pseudomonadati</taxon>
        <taxon>Bacteroidota</taxon>
        <taxon>Bacteroidia</taxon>
        <taxon>Bacteroidales</taxon>
        <taxon>Dysgonomonadaceae</taxon>
        <taxon>Dysgonomonas</taxon>
        <taxon>environmental samples</taxon>
    </lineage>
</organism>
<proteinExistence type="predicted"/>
<dbReference type="AlphaFoldDB" id="A0A212JHN0"/>
<evidence type="ECO:0008006" key="2">
    <source>
        <dbReference type="Google" id="ProtNLM"/>
    </source>
</evidence>
<accession>A0A212JHN0</accession>
<evidence type="ECO:0000313" key="1">
    <source>
        <dbReference type="EMBL" id="SBV98755.1"/>
    </source>
</evidence>